<dbReference type="NCBIfam" id="TIGR02937">
    <property type="entry name" value="sigma70-ECF"/>
    <property type="match status" value="1"/>
</dbReference>
<evidence type="ECO:0000313" key="8">
    <source>
        <dbReference type="EMBL" id="GHF04344.1"/>
    </source>
</evidence>
<feature type="region of interest" description="Disordered" evidence="5">
    <location>
        <begin position="1"/>
        <end position="26"/>
    </location>
</feature>
<dbReference type="GO" id="GO:0016987">
    <property type="term" value="F:sigma factor activity"/>
    <property type="evidence" value="ECO:0007669"/>
    <property type="project" value="UniProtKB-KW"/>
</dbReference>
<dbReference type="InterPro" id="IPR014284">
    <property type="entry name" value="RNA_pol_sigma-70_dom"/>
</dbReference>
<dbReference type="Proteomes" id="UP000641386">
    <property type="component" value="Unassembled WGS sequence"/>
</dbReference>
<accession>A0A919E2L7</accession>
<dbReference type="InterPro" id="IPR013324">
    <property type="entry name" value="RNA_pol_sigma_r3/r4-like"/>
</dbReference>
<evidence type="ECO:0000256" key="4">
    <source>
        <dbReference type="ARBA" id="ARBA00023163"/>
    </source>
</evidence>
<name>A0A919E2L7_9ACTN</name>
<dbReference type="Gene3D" id="1.10.10.10">
    <property type="entry name" value="Winged helix-like DNA-binding domain superfamily/Winged helix DNA-binding domain"/>
    <property type="match status" value="1"/>
</dbReference>
<dbReference type="InterPro" id="IPR013249">
    <property type="entry name" value="RNA_pol_sigma70_r4_t2"/>
</dbReference>
<comment type="caution">
    <text evidence="8">The sequence shown here is derived from an EMBL/GenBank/DDBJ whole genome shotgun (WGS) entry which is preliminary data.</text>
</comment>
<evidence type="ECO:0000259" key="7">
    <source>
        <dbReference type="Pfam" id="PF08281"/>
    </source>
</evidence>
<keyword evidence="4" id="KW-0804">Transcription</keyword>
<dbReference type="AlphaFoldDB" id="A0A919E2L7"/>
<feature type="domain" description="RNA polymerase sigma factor 70 region 4 type 2" evidence="7">
    <location>
        <begin position="138"/>
        <end position="188"/>
    </location>
</feature>
<organism evidence="8 9">
    <name type="scientific">Streptomyces spiralis</name>
    <dbReference type="NCBI Taxonomy" id="66376"/>
    <lineage>
        <taxon>Bacteria</taxon>
        <taxon>Bacillati</taxon>
        <taxon>Actinomycetota</taxon>
        <taxon>Actinomycetes</taxon>
        <taxon>Kitasatosporales</taxon>
        <taxon>Streptomycetaceae</taxon>
        <taxon>Streptomyces</taxon>
    </lineage>
</organism>
<comment type="similarity">
    <text evidence="1">Belongs to the sigma-70 factor family. ECF subfamily.</text>
</comment>
<reference evidence="8" key="2">
    <citation type="submission" date="2020-09" db="EMBL/GenBank/DDBJ databases">
        <authorList>
            <person name="Sun Q."/>
            <person name="Ohkuma M."/>
        </authorList>
    </citation>
    <scope>NUCLEOTIDE SEQUENCE</scope>
    <source>
        <strain evidence="8">JCM 3302</strain>
    </source>
</reference>
<dbReference type="PANTHER" id="PTHR43133:SF59">
    <property type="entry name" value="ECF RNA POLYMERASE SIGMA FACTOR SIGR"/>
    <property type="match status" value="1"/>
</dbReference>
<dbReference type="EMBL" id="BNBC01000046">
    <property type="protein sequence ID" value="GHF04344.1"/>
    <property type="molecule type" value="Genomic_DNA"/>
</dbReference>
<keyword evidence="3" id="KW-0731">Sigma factor</keyword>
<dbReference type="Pfam" id="PF04542">
    <property type="entry name" value="Sigma70_r2"/>
    <property type="match status" value="1"/>
</dbReference>
<dbReference type="InterPro" id="IPR039425">
    <property type="entry name" value="RNA_pol_sigma-70-like"/>
</dbReference>
<dbReference type="InterPro" id="IPR013325">
    <property type="entry name" value="RNA_pol_sigma_r2"/>
</dbReference>
<dbReference type="GO" id="GO:0003677">
    <property type="term" value="F:DNA binding"/>
    <property type="evidence" value="ECO:0007669"/>
    <property type="project" value="InterPro"/>
</dbReference>
<gene>
    <name evidence="8" type="primary">sigR</name>
    <name evidence="8" type="ORF">GCM10014715_70760</name>
</gene>
<dbReference type="InterPro" id="IPR007627">
    <property type="entry name" value="RNA_pol_sigma70_r2"/>
</dbReference>
<dbReference type="Pfam" id="PF08281">
    <property type="entry name" value="Sigma70_r4_2"/>
    <property type="match status" value="1"/>
</dbReference>
<evidence type="ECO:0000256" key="5">
    <source>
        <dbReference type="SAM" id="MobiDB-lite"/>
    </source>
</evidence>
<keyword evidence="2" id="KW-0805">Transcription regulation</keyword>
<dbReference type="PANTHER" id="PTHR43133">
    <property type="entry name" value="RNA POLYMERASE ECF-TYPE SIGMA FACTO"/>
    <property type="match status" value="1"/>
</dbReference>
<reference evidence="8" key="1">
    <citation type="journal article" date="2014" name="Int. J. Syst. Evol. Microbiol.">
        <title>Complete genome sequence of Corynebacterium casei LMG S-19264T (=DSM 44701T), isolated from a smear-ripened cheese.</title>
        <authorList>
            <consortium name="US DOE Joint Genome Institute (JGI-PGF)"/>
            <person name="Walter F."/>
            <person name="Albersmeier A."/>
            <person name="Kalinowski J."/>
            <person name="Ruckert C."/>
        </authorList>
    </citation>
    <scope>NUCLEOTIDE SEQUENCE</scope>
    <source>
        <strain evidence="8">JCM 3302</strain>
    </source>
</reference>
<protein>
    <submittedName>
        <fullName evidence="8">ECF RNA polymerase sigma factor SigR</fullName>
    </submittedName>
</protein>
<evidence type="ECO:0000259" key="6">
    <source>
        <dbReference type="Pfam" id="PF04542"/>
    </source>
</evidence>
<feature type="domain" description="RNA polymerase sigma-70 region 2" evidence="6">
    <location>
        <begin position="33"/>
        <end position="95"/>
    </location>
</feature>
<evidence type="ECO:0000256" key="2">
    <source>
        <dbReference type="ARBA" id="ARBA00023015"/>
    </source>
</evidence>
<dbReference type="SUPFAM" id="SSF88946">
    <property type="entry name" value="Sigma2 domain of RNA polymerase sigma factors"/>
    <property type="match status" value="1"/>
</dbReference>
<dbReference type="CDD" id="cd06171">
    <property type="entry name" value="Sigma70_r4"/>
    <property type="match status" value="1"/>
</dbReference>
<sequence length="202" mass="23120">MKAMHFPSEPGTRNQRESAAQRRARFEEEALPHRRTLYAAAWRITRHAADAEDLVQEAYARAYASFDRFRPGTNFAAWMKKIMVNQYISMRRSQQCRPQLCLSSEVEDEQLARLGARASEAPKSAEAEALESIVNPDLKAAFRQISPPRRLAVYLADVEGLSYREIADLMGTPEGTVMSRIHRGRRQLRRLLQQHMLGVHTV</sequence>
<dbReference type="GO" id="GO:0006352">
    <property type="term" value="P:DNA-templated transcription initiation"/>
    <property type="evidence" value="ECO:0007669"/>
    <property type="project" value="InterPro"/>
</dbReference>
<evidence type="ECO:0000256" key="3">
    <source>
        <dbReference type="ARBA" id="ARBA00023082"/>
    </source>
</evidence>
<evidence type="ECO:0000313" key="9">
    <source>
        <dbReference type="Proteomes" id="UP000641386"/>
    </source>
</evidence>
<feature type="compositionally biased region" description="Basic and acidic residues" evidence="5">
    <location>
        <begin position="14"/>
        <end position="26"/>
    </location>
</feature>
<dbReference type="Gene3D" id="1.10.1740.10">
    <property type="match status" value="1"/>
</dbReference>
<dbReference type="SUPFAM" id="SSF88659">
    <property type="entry name" value="Sigma3 and sigma4 domains of RNA polymerase sigma factors"/>
    <property type="match status" value="1"/>
</dbReference>
<dbReference type="InterPro" id="IPR036388">
    <property type="entry name" value="WH-like_DNA-bd_sf"/>
</dbReference>
<keyword evidence="9" id="KW-1185">Reference proteome</keyword>
<evidence type="ECO:0000256" key="1">
    <source>
        <dbReference type="ARBA" id="ARBA00010641"/>
    </source>
</evidence>
<proteinExistence type="inferred from homology"/>